<gene>
    <name evidence="8" type="ORF">H9865_11915</name>
</gene>
<reference evidence="8" key="1">
    <citation type="journal article" date="2021" name="PeerJ">
        <title>Extensive microbial diversity within the chicken gut microbiome revealed by metagenomics and culture.</title>
        <authorList>
            <person name="Gilroy R."/>
            <person name="Ravi A."/>
            <person name="Getino M."/>
            <person name="Pursley I."/>
            <person name="Horton D.L."/>
            <person name="Alikhan N.F."/>
            <person name="Baker D."/>
            <person name="Gharbi K."/>
            <person name="Hall N."/>
            <person name="Watson M."/>
            <person name="Adriaenssens E.M."/>
            <person name="Foster-Nyarko E."/>
            <person name="Jarju S."/>
            <person name="Secka A."/>
            <person name="Antonio M."/>
            <person name="Oren A."/>
            <person name="Chaudhuri R.R."/>
            <person name="La Ragione R."/>
            <person name="Hildebrand F."/>
            <person name="Pallen M.J."/>
        </authorList>
    </citation>
    <scope>NUCLEOTIDE SEQUENCE</scope>
    <source>
        <strain evidence="8">2239</strain>
    </source>
</reference>
<sequence>MIRSPLNYTGGKHKLLPQILPFFPRDVGLFVDLFCGGCNVGLNAPGMRTVYNDKDANLMGLYNTFKAMDKSDVLKGVYEIIEAYGLSLVSRHGYARYGCNSSRGLSAYNKKGFFELRNDFNRKYTNGEKDAAAYLMLYVLIVYSFNNQIRFNAKGEFNLPVGKRDFNKSMEQKLLAFLETIQTRDCVFTCGDFRAFDFSSLSPHDFVYADPPYLITCATYNEKGGWDETAERDLLSLLDRLHQKKIRFALSNVLRSKGKENDILLDWLRQNAGRYTAIPLICSYANSNYQTKDRTSASEEVLIVNY</sequence>
<dbReference type="InterPro" id="IPR023095">
    <property type="entry name" value="Ade_MeTrfase_dom_2"/>
</dbReference>
<evidence type="ECO:0000256" key="4">
    <source>
        <dbReference type="ARBA" id="ARBA00022679"/>
    </source>
</evidence>
<protein>
    <recommendedName>
        <fullName evidence="2 7">Site-specific DNA-methyltransferase (adenine-specific)</fullName>
        <ecNumber evidence="2 7">2.1.1.72</ecNumber>
    </recommendedName>
</protein>
<dbReference type="PANTHER" id="PTHR30481">
    <property type="entry name" value="DNA ADENINE METHYLASE"/>
    <property type="match status" value="1"/>
</dbReference>
<evidence type="ECO:0000256" key="5">
    <source>
        <dbReference type="ARBA" id="ARBA00022691"/>
    </source>
</evidence>
<dbReference type="NCBIfam" id="TIGR00571">
    <property type="entry name" value="dam"/>
    <property type="match status" value="1"/>
</dbReference>
<evidence type="ECO:0000256" key="2">
    <source>
        <dbReference type="ARBA" id="ARBA00011900"/>
    </source>
</evidence>
<evidence type="ECO:0000256" key="1">
    <source>
        <dbReference type="ARBA" id="ARBA00006594"/>
    </source>
</evidence>
<proteinExistence type="inferred from homology"/>
<dbReference type="PANTHER" id="PTHR30481:SF3">
    <property type="entry name" value="DNA ADENINE METHYLASE"/>
    <property type="match status" value="1"/>
</dbReference>
<dbReference type="GO" id="GO:0043565">
    <property type="term" value="F:sequence-specific DNA binding"/>
    <property type="evidence" value="ECO:0007669"/>
    <property type="project" value="TreeGrafter"/>
</dbReference>
<dbReference type="EMBL" id="DXFW01000040">
    <property type="protein sequence ID" value="HIX06783.1"/>
    <property type="molecule type" value="Genomic_DNA"/>
</dbReference>
<organism evidence="8 9">
    <name type="scientific">Candidatus Allofournierella pullicola</name>
    <dbReference type="NCBI Taxonomy" id="2838596"/>
    <lineage>
        <taxon>Bacteria</taxon>
        <taxon>Bacillati</taxon>
        <taxon>Bacillota</taxon>
        <taxon>Clostridia</taxon>
        <taxon>Eubacteriales</taxon>
        <taxon>Oscillospiraceae</taxon>
        <taxon>Allofournierella</taxon>
    </lineage>
</organism>
<evidence type="ECO:0000256" key="6">
    <source>
        <dbReference type="ARBA" id="ARBA00047942"/>
    </source>
</evidence>
<comment type="caution">
    <text evidence="8">The sequence shown here is derived from an EMBL/GenBank/DDBJ whole genome shotgun (WGS) entry which is preliminary data.</text>
</comment>
<dbReference type="PROSITE" id="PS00092">
    <property type="entry name" value="N6_MTASE"/>
    <property type="match status" value="1"/>
</dbReference>
<dbReference type="GO" id="GO:0032259">
    <property type="term" value="P:methylation"/>
    <property type="evidence" value="ECO:0007669"/>
    <property type="project" value="UniProtKB-KW"/>
</dbReference>
<dbReference type="Proteomes" id="UP000824193">
    <property type="component" value="Unassembled WGS sequence"/>
</dbReference>
<dbReference type="PIRSF" id="PIRSF000398">
    <property type="entry name" value="M_m6A_EcoRV"/>
    <property type="match status" value="1"/>
</dbReference>
<dbReference type="Pfam" id="PF02086">
    <property type="entry name" value="MethyltransfD12"/>
    <property type="match status" value="1"/>
</dbReference>
<dbReference type="GO" id="GO:0009007">
    <property type="term" value="F:site-specific DNA-methyltransferase (adenine-specific) activity"/>
    <property type="evidence" value="ECO:0007669"/>
    <property type="project" value="UniProtKB-UniRule"/>
</dbReference>
<evidence type="ECO:0000256" key="3">
    <source>
        <dbReference type="ARBA" id="ARBA00022603"/>
    </source>
</evidence>
<keyword evidence="3 7" id="KW-0489">Methyltransferase</keyword>
<comment type="catalytic activity">
    <reaction evidence="6 7">
        <text>a 2'-deoxyadenosine in DNA + S-adenosyl-L-methionine = an N(6)-methyl-2'-deoxyadenosine in DNA + S-adenosyl-L-homocysteine + H(+)</text>
        <dbReference type="Rhea" id="RHEA:15197"/>
        <dbReference type="Rhea" id="RHEA-COMP:12418"/>
        <dbReference type="Rhea" id="RHEA-COMP:12419"/>
        <dbReference type="ChEBI" id="CHEBI:15378"/>
        <dbReference type="ChEBI" id="CHEBI:57856"/>
        <dbReference type="ChEBI" id="CHEBI:59789"/>
        <dbReference type="ChEBI" id="CHEBI:90615"/>
        <dbReference type="ChEBI" id="CHEBI:90616"/>
        <dbReference type="EC" id="2.1.1.72"/>
    </reaction>
</comment>
<dbReference type="SUPFAM" id="SSF53335">
    <property type="entry name" value="S-adenosyl-L-methionine-dependent methyltransferases"/>
    <property type="match status" value="1"/>
</dbReference>
<dbReference type="InterPro" id="IPR029063">
    <property type="entry name" value="SAM-dependent_MTases_sf"/>
</dbReference>
<evidence type="ECO:0000313" key="8">
    <source>
        <dbReference type="EMBL" id="HIX06783.1"/>
    </source>
</evidence>
<dbReference type="Gene3D" id="3.40.50.150">
    <property type="entry name" value="Vaccinia Virus protein VP39"/>
    <property type="match status" value="1"/>
</dbReference>
<comment type="similarity">
    <text evidence="1 7">Belongs to the N(4)/N(6)-methyltransferase family.</text>
</comment>
<dbReference type="EC" id="2.1.1.72" evidence="2 7"/>
<dbReference type="InterPro" id="IPR002052">
    <property type="entry name" value="DNA_methylase_N6_adenine_CS"/>
</dbReference>
<dbReference type="AlphaFoldDB" id="A0A9D1V6D5"/>
<dbReference type="InterPro" id="IPR012327">
    <property type="entry name" value="MeTrfase_D12"/>
</dbReference>
<dbReference type="GO" id="GO:0006298">
    <property type="term" value="P:mismatch repair"/>
    <property type="evidence" value="ECO:0007669"/>
    <property type="project" value="TreeGrafter"/>
</dbReference>
<name>A0A9D1V6D5_9FIRM</name>
<dbReference type="Gene3D" id="1.10.1020.10">
    <property type="entry name" value="Adenine-specific Methyltransferase, Domain 2"/>
    <property type="match status" value="1"/>
</dbReference>
<reference evidence="8" key="2">
    <citation type="submission" date="2021-04" db="EMBL/GenBank/DDBJ databases">
        <authorList>
            <person name="Gilroy R."/>
        </authorList>
    </citation>
    <scope>NUCLEOTIDE SEQUENCE</scope>
    <source>
        <strain evidence="8">2239</strain>
    </source>
</reference>
<dbReference type="GO" id="GO:1904047">
    <property type="term" value="F:S-adenosyl-L-methionine binding"/>
    <property type="evidence" value="ECO:0007669"/>
    <property type="project" value="TreeGrafter"/>
</dbReference>
<evidence type="ECO:0000313" key="9">
    <source>
        <dbReference type="Proteomes" id="UP000824193"/>
    </source>
</evidence>
<accession>A0A9D1V6D5</accession>
<dbReference type="InterPro" id="IPR012263">
    <property type="entry name" value="M_m6A_EcoRV"/>
</dbReference>
<evidence type="ECO:0000256" key="7">
    <source>
        <dbReference type="RuleBase" id="RU361257"/>
    </source>
</evidence>
<keyword evidence="4 7" id="KW-0808">Transferase</keyword>
<dbReference type="PRINTS" id="PR00505">
    <property type="entry name" value="D12N6MTFRASE"/>
</dbReference>
<keyword evidence="5 7" id="KW-0949">S-adenosyl-L-methionine</keyword>
<dbReference type="GO" id="GO:0009307">
    <property type="term" value="P:DNA restriction-modification system"/>
    <property type="evidence" value="ECO:0007669"/>
    <property type="project" value="InterPro"/>
</dbReference>